<accession>A0A6C0DEK9</accession>
<organism evidence="2">
    <name type="scientific">viral metagenome</name>
    <dbReference type="NCBI Taxonomy" id="1070528"/>
    <lineage>
        <taxon>unclassified sequences</taxon>
        <taxon>metagenomes</taxon>
        <taxon>organismal metagenomes</taxon>
    </lineage>
</organism>
<feature type="transmembrane region" description="Helical" evidence="1">
    <location>
        <begin position="7"/>
        <end position="30"/>
    </location>
</feature>
<proteinExistence type="predicted"/>
<feature type="transmembrane region" description="Helical" evidence="1">
    <location>
        <begin position="42"/>
        <end position="65"/>
    </location>
</feature>
<name>A0A6C0DEK9_9ZZZZ</name>
<dbReference type="EMBL" id="MN739591">
    <property type="protein sequence ID" value="QHT14832.1"/>
    <property type="molecule type" value="Genomic_DNA"/>
</dbReference>
<reference evidence="2" key="1">
    <citation type="journal article" date="2020" name="Nature">
        <title>Giant virus diversity and host interactions through global metagenomics.</title>
        <authorList>
            <person name="Schulz F."/>
            <person name="Roux S."/>
            <person name="Paez-Espino D."/>
            <person name="Jungbluth S."/>
            <person name="Walsh D.A."/>
            <person name="Denef V.J."/>
            <person name="McMahon K.D."/>
            <person name="Konstantinidis K.T."/>
            <person name="Eloe-Fadrosh E.A."/>
            <person name="Kyrpides N.C."/>
            <person name="Woyke T."/>
        </authorList>
    </citation>
    <scope>NUCLEOTIDE SEQUENCE</scope>
    <source>
        <strain evidence="2">GVMAG-M-3300023174-141</strain>
    </source>
</reference>
<keyword evidence="1" id="KW-0812">Transmembrane</keyword>
<evidence type="ECO:0000313" key="2">
    <source>
        <dbReference type="EMBL" id="QHT14832.1"/>
    </source>
</evidence>
<sequence length="173" mass="19022">MYSSEIFYFILFAVVIVSASFLPSSLLLLLDHLLVRVSMVVALLYFIHIGPTAGLFCFMAFAALYMERNRRKAGLAAKKLDEMEVPRHPQATVQQASLPQTTVPVASFDSADHFEVEYSPSNSSSTDEFEPVDSSINQKAVLSTVYRDGSPSASHQLYEELGLGHLDGVETVA</sequence>
<keyword evidence="1" id="KW-0472">Membrane</keyword>
<protein>
    <submittedName>
        <fullName evidence="2">Uncharacterized protein</fullName>
    </submittedName>
</protein>
<keyword evidence="1" id="KW-1133">Transmembrane helix</keyword>
<evidence type="ECO:0000256" key="1">
    <source>
        <dbReference type="SAM" id="Phobius"/>
    </source>
</evidence>
<dbReference type="AlphaFoldDB" id="A0A6C0DEK9"/>